<dbReference type="InterPro" id="IPR027372">
    <property type="entry name" value="Phytase-like_dom"/>
</dbReference>
<dbReference type="PANTHER" id="PTHR46928:SF1">
    <property type="entry name" value="MESENCHYME-SPECIFIC CELL SURFACE GLYCOPROTEIN"/>
    <property type="match status" value="1"/>
</dbReference>
<dbReference type="PROSITE" id="PS51257">
    <property type="entry name" value="PROKAR_LIPOPROTEIN"/>
    <property type="match status" value="1"/>
</dbReference>
<dbReference type="PANTHER" id="PTHR46928">
    <property type="entry name" value="MESENCHYME-SPECIFIC CELL SURFACE GLYCOPROTEIN"/>
    <property type="match status" value="1"/>
</dbReference>
<accession>A0A1W6LC19</accession>
<dbReference type="KEGG" id="rgu:A4W93_18865"/>
<dbReference type="Pfam" id="PF13449">
    <property type="entry name" value="Phytase-like"/>
    <property type="match status" value="1"/>
</dbReference>
<reference evidence="1 2" key="1">
    <citation type="submission" date="2016-04" db="EMBL/GenBank/DDBJ databases">
        <title>Complete genome sequence of natural rubber-degrading, novel Gram-negative bacterium, Rhizobacter gummiphilus strain NS21.</title>
        <authorList>
            <person name="Tabata M."/>
            <person name="Kasai D."/>
            <person name="Fukuda M."/>
        </authorList>
    </citation>
    <scope>NUCLEOTIDE SEQUENCE [LARGE SCALE GENOMIC DNA]</scope>
    <source>
        <strain evidence="1 2">NS21</strain>
    </source>
</reference>
<dbReference type="OrthoDB" id="384721at2"/>
<organism evidence="1 2">
    <name type="scientific">Piscinibacter gummiphilus</name>
    <dbReference type="NCBI Taxonomy" id="946333"/>
    <lineage>
        <taxon>Bacteria</taxon>
        <taxon>Pseudomonadati</taxon>
        <taxon>Pseudomonadota</taxon>
        <taxon>Betaproteobacteria</taxon>
        <taxon>Burkholderiales</taxon>
        <taxon>Sphaerotilaceae</taxon>
        <taxon>Piscinibacter</taxon>
    </lineage>
</organism>
<dbReference type="InterPro" id="IPR015943">
    <property type="entry name" value="WD40/YVTN_repeat-like_dom_sf"/>
</dbReference>
<proteinExistence type="predicted"/>
<dbReference type="SUPFAM" id="SSF82171">
    <property type="entry name" value="DPP6 N-terminal domain-like"/>
    <property type="match status" value="1"/>
</dbReference>
<protein>
    <submittedName>
        <fullName evidence="1">Uncharacterized protein</fullName>
    </submittedName>
</protein>
<dbReference type="Gene3D" id="2.130.10.10">
    <property type="entry name" value="YVTN repeat-like/Quinoprotein amine dehydrogenase"/>
    <property type="match status" value="2"/>
</dbReference>
<sequence length="754" mass="78521">MPPFKKSLLSLVAATALTVGLAACGGSDDDTVTQPPASTAPAAAAFAMTAFVPVNGVAEIVAATPDGLTLVYTSADAGTIGLVDITDPAAPKTLPTVDVRKAGVGEPTSVAITPDGKFAIVAVRMGDDVTNANPGLLRVYDLSNKSAVTWVKDITVGIGPDSIALVGSTTTLRAVVAIEDEETLANGDASIPGVRPGRIDVVGLQDLPGYGGTSTGVQSLELVTALKAAAGVNYADDPQPEFVSVRAGTNTAVVSLQENNAVALVDLSDPKTPKLTSVHGTGTVTRTGDADIKKDTEISFTDSFTGRREADAVAWLTDTVFATANEGDTAKGADGVFPGGRGFTLFDTTGKVVYEGGASTELHAVQYGHYPDSRSAAKGVEIEGVATATYGGTPFLFVGSERGGFVEVHRLDSGTTPTYVQMLPTGMSPEGLATITGRADGKQLFVTANEGDGSLNLYQFYPNGPTPNAAEPQIAAKDATIPWGALSGLTTDGTYLYAVPDNAFGQSRIWRLNAADVAKGRITIDKVIPLTLAGAKFNADAEGIAVLADGSFWVAMEGANVAGNELVKVTADGVVTQRVKLSAAIQAKFANANNTTGFEGVTASADGNTLYVALQRGFDITKPFAAVLKYDVPTDTWTSAQYPLEQHSVNPTTYWMGLSEIQLTTDGRLLLIERDKGGGEGRAINAEVKRIYSVPASAVVDGATLTKTLVRDLRKDYRWLHEKAEGMVVFKGDLWVVNDNDGGGWTRMLNTGKL</sequence>
<dbReference type="AlphaFoldDB" id="A0A1W6LC19"/>
<dbReference type="InterPro" id="IPR052956">
    <property type="entry name" value="Mesenchyme-surface_protein"/>
</dbReference>
<evidence type="ECO:0000313" key="1">
    <source>
        <dbReference type="EMBL" id="ARN21790.1"/>
    </source>
</evidence>
<dbReference type="SUPFAM" id="SSF50956">
    <property type="entry name" value="Thermostable phytase (3-phytase)"/>
    <property type="match status" value="1"/>
</dbReference>
<evidence type="ECO:0000313" key="2">
    <source>
        <dbReference type="Proteomes" id="UP000193427"/>
    </source>
</evidence>
<dbReference type="Proteomes" id="UP000193427">
    <property type="component" value="Chromosome"/>
</dbReference>
<gene>
    <name evidence="1" type="ORF">A4W93_18865</name>
</gene>
<dbReference type="STRING" id="946333.A4W93_18865"/>
<dbReference type="RefSeq" id="WP_085752084.1">
    <property type="nucleotide sequence ID" value="NZ_BSPR01000009.1"/>
</dbReference>
<keyword evidence="2" id="KW-1185">Reference proteome</keyword>
<dbReference type="EMBL" id="CP015118">
    <property type="protein sequence ID" value="ARN21790.1"/>
    <property type="molecule type" value="Genomic_DNA"/>
</dbReference>
<name>A0A1W6LC19_9BURK</name>